<name>A0ACB8BBD5_9AGAM</name>
<gene>
    <name evidence="1" type="ORF">BV22DRAFT_1016599</name>
</gene>
<proteinExistence type="predicted"/>
<sequence>MSTHTAIATTSKGVVDAIQVETERPPPGHVLVKVSYSAIGPLDTYMAVQGLFVQDYPTLLGFNVSGTVAETGSGVEGLVVGDRVAGFGLQSSNSKGMQQYTILPRTTCIKIPDSLSLEEAATIPDNFITAFYTLFDCLGLPLPTFPVSAPPQRADTPILIYGAGATSGQYTIQLLALAGYNRIIATASPKHHEYLRSLGAHHTIDYRSPGLEEEILLAAGESIDLAVDCISAEETLAKISKVMSANSSVALLLPVKEGNSFSASEGRQLWMELPPDRNPFAPTVKPIEVRTLLYETNEYMRDNLMLKILPFLLDEGIIKPNRVHLFDQGSLKERVEAALGFVHSGKVSGEKAIVKIL</sequence>
<dbReference type="EMBL" id="MU266472">
    <property type="protein sequence ID" value="KAH7922794.1"/>
    <property type="molecule type" value="Genomic_DNA"/>
</dbReference>
<reference evidence="1" key="1">
    <citation type="journal article" date="2021" name="New Phytol.">
        <title>Evolutionary innovations through gain and loss of genes in the ectomycorrhizal Boletales.</title>
        <authorList>
            <person name="Wu G."/>
            <person name="Miyauchi S."/>
            <person name="Morin E."/>
            <person name="Kuo A."/>
            <person name="Drula E."/>
            <person name="Varga T."/>
            <person name="Kohler A."/>
            <person name="Feng B."/>
            <person name="Cao Y."/>
            <person name="Lipzen A."/>
            <person name="Daum C."/>
            <person name="Hundley H."/>
            <person name="Pangilinan J."/>
            <person name="Johnson J."/>
            <person name="Barry K."/>
            <person name="LaButti K."/>
            <person name="Ng V."/>
            <person name="Ahrendt S."/>
            <person name="Min B."/>
            <person name="Choi I.G."/>
            <person name="Park H."/>
            <person name="Plett J.M."/>
            <person name="Magnuson J."/>
            <person name="Spatafora J.W."/>
            <person name="Nagy L.G."/>
            <person name="Henrissat B."/>
            <person name="Grigoriev I.V."/>
            <person name="Yang Z.L."/>
            <person name="Xu J."/>
            <person name="Martin F.M."/>
        </authorList>
    </citation>
    <scope>NUCLEOTIDE SEQUENCE</scope>
    <source>
        <strain evidence="1">KUC20120723A-06</strain>
    </source>
</reference>
<organism evidence="1 2">
    <name type="scientific">Leucogyrophana mollusca</name>
    <dbReference type="NCBI Taxonomy" id="85980"/>
    <lineage>
        <taxon>Eukaryota</taxon>
        <taxon>Fungi</taxon>
        <taxon>Dikarya</taxon>
        <taxon>Basidiomycota</taxon>
        <taxon>Agaricomycotina</taxon>
        <taxon>Agaricomycetes</taxon>
        <taxon>Agaricomycetidae</taxon>
        <taxon>Boletales</taxon>
        <taxon>Boletales incertae sedis</taxon>
        <taxon>Leucogyrophana</taxon>
    </lineage>
</organism>
<dbReference type="Proteomes" id="UP000790709">
    <property type="component" value="Unassembled WGS sequence"/>
</dbReference>
<evidence type="ECO:0000313" key="1">
    <source>
        <dbReference type="EMBL" id="KAH7922794.1"/>
    </source>
</evidence>
<protein>
    <submittedName>
        <fullName evidence="1">GroES-like protein</fullName>
    </submittedName>
</protein>
<evidence type="ECO:0000313" key="2">
    <source>
        <dbReference type="Proteomes" id="UP000790709"/>
    </source>
</evidence>
<accession>A0ACB8BBD5</accession>
<comment type="caution">
    <text evidence="1">The sequence shown here is derived from an EMBL/GenBank/DDBJ whole genome shotgun (WGS) entry which is preliminary data.</text>
</comment>
<keyword evidence="2" id="KW-1185">Reference proteome</keyword>